<dbReference type="AlphaFoldDB" id="A0A8J3ILP3"/>
<dbReference type="InterPro" id="IPR016938">
    <property type="entry name" value="UPF0317"/>
</dbReference>
<dbReference type="SUPFAM" id="SSF160920">
    <property type="entry name" value="PSTPO5379-like"/>
    <property type="match status" value="1"/>
</dbReference>
<comment type="caution">
    <text evidence="3">The sequence shown here is derived from an EMBL/GenBank/DDBJ whole genome shotgun (WGS) entry which is preliminary data.</text>
</comment>
<dbReference type="InterPro" id="IPR038021">
    <property type="entry name" value="Putative_hydro-lyase"/>
</dbReference>
<dbReference type="PANTHER" id="PTHR32022:SF10">
    <property type="entry name" value="D-GLUTAMATE CYCLASE, MITOCHONDRIAL"/>
    <property type="match status" value="1"/>
</dbReference>
<keyword evidence="2" id="KW-0456">Lyase</keyword>
<organism evidence="3 4">
    <name type="scientific">Reticulibacter mediterranei</name>
    <dbReference type="NCBI Taxonomy" id="2778369"/>
    <lineage>
        <taxon>Bacteria</taxon>
        <taxon>Bacillati</taxon>
        <taxon>Chloroflexota</taxon>
        <taxon>Ktedonobacteria</taxon>
        <taxon>Ktedonobacterales</taxon>
        <taxon>Reticulibacteraceae</taxon>
        <taxon>Reticulibacter</taxon>
    </lineage>
</organism>
<proteinExistence type="inferred from homology"/>
<comment type="similarity">
    <text evidence="1">Belongs to the D-glutamate cyclase family.</text>
</comment>
<protein>
    <submittedName>
        <fullName evidence="3">UPF0317 protein YcsI</fullName>
    </submittedName>
</protein>
<dbReference type="GO" id="GO:0016829">
    <property type="term" value="F:lyase activity"/>
    <property type="evidence" value="ECO:0007669"/>
    <property type="project" value="UniProtKB-KW"/>
</dbReference>
<dbReference type="HAMAP" id="MF_01830">
    <property type="entry name" value="Hydro_lyase"/>
    <property type="match status" value="1"/>
</dbReference>
<sequence length="264" mass="29341">MNYSNLNAAQARQLIRSGAWPRPTSGLALGYVQANLVILPHCWAEEFTAFCRHNRQAAPLLDVTAPGNPHPTRIAPDADIRTDIPRYRIYRNGQFVEEREDILSLWHEDSVAFLLGCSFSAERALIEQGVRLRHIDQEKNVAMYRTALSCTATSHFHGPVVVSMRPIKKSQLECVTKITGHYPLAHGAPIHIGEPAKLGIADLAHPDWGDAVAIEEDEVPVFWACGVTPQAVIMEVKPEIAITHSPGHMFITDWSDAAIYQRAQ</sequence>
<evidence type="ECO:0000313" key="4">
    <source>
        <dbReference type="Proteomes" id="UP000597444"/>
    </source>
</evidence>
<dbReference type="RefSeq" id="WP_220203306.1">
    <property type="nucleotide sequence ID" value="NZ_BNJK01000001.1"/>
</dbReference>
<dbReference type="Pfam" id="PF07286">
    <property type="entry name" value="D-Glu_cyclase"/>
    <property type="match status" value="1"/>
</dbReference>
<reference evidence="3" key="1">
    <citation type="submission" date="2020-10" db="EMBL/GenBank/DDBJ databases">
        <title>Taxonomic study of unclassified bacteria belonging to the class Ktedonobacteria.</title>
        <authorList>
            <person name="Yabe S."/>
            <person name="Wang C.M."/>
            <person name="Zheng Y."/>
            <person name="Sakai Y."/>
            <person name="Cavaletti L."/>
            <person name="Monciardini P."/>
            <person name="Donadio S."/>
        </authorList>
    </citation>
    <scope>NUCLEOTIDE SEQUENCE</scope>
    <source>
        <strain evidence="3">ID150040</strain>
    </source>
</reference>
<accession>A0A8J3ILP3</accession>
<dbReference type="Proteomes" id="UP000597444">
    <property type="component" value="Unassembled WGS sequence"/>
</dbReference>
<dbReference type="NCBIfam" id="NF003969">
    <property type="entry name" value="PRK05463.1"/>
    <property type="match status" value="1"/>
</dbReference>
<dbReference type="PANTHER" id="PTHR32022">
    <property type="entry name" value="D-GLUTAMATE CYCLASE, MITOCHONDRIAL"/>
    <property type="match status" value="1"/>
</dbReference>
<evidence type="ECO:0000256" key="2">
    <source>
        <dbReference type="ARBA" id="ARBA00023239"/>
    </source>
</evidence>
<dbReference type="FunFam" id="3.30.2040.10:FF:000001">
    <property type="entry name" value="D-glutamate cyclase, mitochondrial"/>
    <property type="match status" value="1"/>
</dbReference>
<evidence type="ECO:0000256" key="1">
    <source>
        <dbReference type="ARBA" id="ARBA00007896"/>
    </source>
</evidence>
<dbReference type="PIRSF" id="PIRSF029755">
    <property type="entry name" value="UCP029755"/>
    <property type="match status" value="1"/>
</dbReference>
<dbReference type="Gene3D" id="3.30.2040.10">
    <property type="entry name" value="PSTPO5379-like domain"/>
    <property type="match status" value="1"/>
</dbReference>
<keyword evidence="4" id="KW-1185">Reference proteome</keyword>
<dbReference type="Gene3D" id="3.40.1640.10">
    <property type="entry name" value="PSTPO5379-like"/>
    <property type="match status" value="1"/>
</dbReference>
<evidence type="ECO:0000313" key="3">
    <source>
        <dbReference type="EMBL" id="GHO92476.1"/>
    </source>
</evidence>
<gene>
    <name evidence="3" type="primary">ycsI</name>
    <name evidence="3" type="ORF">KSF_025240</name>
</gene>
<dbReference type="InterPro" id="IPR009906">
    <property type="entry name" value="D-Glu_cyclase"/>
</dbReference>
<name>A0A8J3ILP3_9CHLR</name>
<dbReference type="EMBL" id="BNJK01000001">
    <property type="protein sequence ID" value="GHO92476.1"/>
    <property type="molecule type" value="Genomic_DNA"/>
</dbReference>